<dbReference type="SUPFAM" id="SSF46938">
    <property type="entry name" value="CRAL/TRIO N-terminal domain"/>
    <property type="match status" value="1"/>
</dbReference>
<name>A0A6A2ZUI5_HIBSY</name>
<feature type="domain" description="CRAL-TRIO" evidence="3">
    <location>
        <begin position="90"/>
        <end position="279"/>
    </location>
</feature>
<feature type="transmembrane region" description="Helical" evidence="2">
    <location>
        <begin position="219"/>
        <end position="238"/>
    </location>
</feature>
<dbReference type="Pfam" id="PF03765">
    <property type="entry name" value="CRAL_TRIO_N"/>
    <property type="match status" value="1"/>
</dbReference>
<organism evidence="4 5">
    <name type="scientific">Hibiscus syriacus</name>
    <name type="common">Rose of Sharon</name>
    <dbReference type="NCBI Taxonomy" id="106335"/>
    <lineage>
        <taxon>Eukaryota</taxon>
        <taxon>Viridiplantae</taxon>
        <taxon>Streptophyta</taxon>
        <taxon>Embryophyta</taxon>
        <taxon>Tracheophyta</taxon>
        <taxon>Spermatophyta</taxon>
        <taxon>Magnoliopsida</taxon>
        <taxon>eudicotyledons</taxon>
        <taxon>Gunneridae</taxon>
        <taxon>Pentapetalae</taxon>
        <taxon>rosids</taxon>
        <taxon>malvids</taxon>
        <taxon>Malvales</taxon>
        <taxon>Malvaceae</taxon>
        <taxon>Malvoideae</taxon>
        <taxon>Hibiscus</taxon>
    </lineage>
</organism>
<dbReference type="Gene3D" id="3.40.525.10">
    <property type="entry name" value="CRAL-TRIO lipid binding domain"/>
    <property type="match status" value="1"/>
</dbReference>
<evidence type="ECO:0000256" key="2">
    <source>
        <dbReference type="SAM" id="Phobius"/>
    </source>
</evidence>
<reference evidence="4" key="1">
    <citation type="submission" date="2019-09" db="EMBL/GenBank/DDBJ databases">
        <title>Draft genome information of white flower Hibiscus syriacus.</title>
        <authorList>
            <person name="Kim Y.-M."/>
        </authorList>
    </citation>
    <scope>NUCLEOTIDE SEQUENCE [LARGE SCALE GENOMIC DNA]</scope>
    <source>
        <strain evidence="4">YM2019G1</strain>
    </source>
</reference>
<protein>
    <submittedName>
        <fullName evidence="4">YKL091C protein</fullName>
    </submittedName>
</protein>
<dbReference type="InterPro" id="IPR036865">
    <property type="entry name" value="CRAL-TRIO_dom_sf"/>
</dbReference>
<feature type="transmembrane region" description="Helical" evidence="2">
    <location>
        <begin position="143"/>
        <end position="167"/>
    </location>
</feature>
<dbReference type="SMART" id="SM01100">
    <property type="entry name" value="CRAL_TRIO_N"/>
    <property type="match status" value="1"/>
</dbReference>
<dbReference type="PANTHER" id="PTHR46277">
    <property type="entry name" value="OS03G0850700 PROTEIN"/>
    <property type="match status" value="1"/>
</dbReference>
<dbReference type="Proteomes" id="UP000436088">
    <property type="component" value="Unassembled WGS sequence"/>
</dbReference>
<keyword evidence="5" id="KW-1185">Reference proteome</keyword>
<feature type="region of interest" description="Disordered" evidence="1">
    <location>
        <begin position="1"/>
        <end position="27"/>
    </location>
</feature>
<comment type="caution">
    <text evidence="4">The sequence shown here is derived from an EMBL/GenBank/DDBJ whole genome shotgun (WGS) entry which is preliminary data.</text>
</comment>
<dbReference type="SMART" id="SM00516">
    <property type="entry name" value="SEC14"/>
    <property type="match status" value="1"/>
</dbReference>
<gene>
    <name evidence="4" type="ORF">F3Y22_tig00110782pilonHSYRG00064</name>
</gene>
<dbReference type="InterPro" id="IPR001251">
    <property type="entry name" value="CRAL-TRIO_dom"/>
</dbReference>
<dbReference type="SUPFAM" id="SSF52087">
    <property type="entry name" value="CRAL/TRIO domain"/>
    <property type="match status" value="1"/>
</dbReference>
<proteinExistence type="predicted"/>
<evidence type="ECO:0000259" key="3">
    <source>
        <dbReference type="PROSITE" id="PS50191"/>
    </source>
</evidence>
<dbReference type="CDD" id="cd00170">
    <property type="entry name" value="SEC14"/>
    <property type="match status" value="1"/>
</dbReference>
<dbReference type="InterPro" id="IPR036273">
    <property type="entry name" value="CRAL/TRIO_N_dom_sf"/>
</dbReference>
<evidence type="ECO:0000313" key="4">
    <source>
        <dbReference type="EMBL" id="KAE8694525.1"/>
    </source>
</evidence>
<sequence>MMMMNSDSCSNQNKEEEEEDSSENKEIEKIKISLMRTIVETQDPSSKEVDDLTLRRFLRARDLDVEKASSMFLKYLKWRRGFVPNGFISPSELENEIRQNKMFLQGLDKKGRPVGVLLAGRHFQHKGGVEEFKRTFISCLHSLAFLCLLSFSLDLFCKFTGFIVYIFDKIFARMPPVQEKFLVIGDLEGWGYANCDIRAYLAALSLVQDYYPERLGKLFIVHAPYIFMAAWKIVYPFIDVKTRKKIVFVEKKKLKSTLLEDIDESQLPQAYGGQLPLIPIQHT</sequence>
<evidence type="ECO:0000313" key="5">
    <source>
        <dbReference type="Proteomes" id="UP000436088"/>
    </source>
</evidence>
<dbReference type="Pfam" id="PF00650">
    <property type="entry name" value="CRAL_TRIO"/>
    <property type="match status" value="1"/>
</dbReference>
<dbReference type="InterPro" id="IPR011074">
    <property type="entry name" value="CRAL/TRIO_N_dom"/>
</dbReference>
<keyword evidence="2" id="KW-0472">Membrane</keyword>
<keyword evidence="2" id="KW-0812">Transmembrane</keyword>
<dbReference type="EMBL" id="VEPZ02001109">
    <property type="protein sequence ID" value="KAE8694525.1"/>
    <property type="molecule type" value="Genomic_DNA"/>
</dbReference>
<keyword evidence="2" id="KW-1133">Transmembrane helix</keyword>
<dbReference type="PROSITE" id="PS50191">
    <property type="entry name" value="CRAL_TRIO"/>
    <property type="match status" value="1"/>
</dbReference>
<evidence type="ECO:0000256" key="1">
    <source>
        <dbReference type="SAM" id="MobiDB-lite"/>
    </source>
</evidence>
<dbReference type="AlphaFoldDB" id="A0A6A2ZUI5"/>
<dbReference type="PANTHER" id="PTHR46277:SF19">
    <property type="entry name" value="RANDOM SLUG PROTEIN 5-LIKE"/>
    <property type="match status" value="1"/>
</dbReference>
<accession>A0A6A2ZUI5</accession>